<keyword evidence="1" id="KW-1133">Transmembrane helix</keyword>
<proteinExistence type="predicted"/>
<accession>A0A1H6F702</accession>
<dbReference type="InterPro" id="IPR025508">
    <property type="entry name" value="DUF4395"/>
</dbReference>
<evidence type="ECO:0000313" key="4">
    <source>
        <dbReference type="Proteomes" id="UP000236724"/>
    </source>
</evidence>
<reference evidence="3 4" key="1">
    <citation type="submission" date="2016-10" db="EMBL/GenBank/DDBJ databases">
        <authorList>
            <person name="de Groot N.N."/>
        </authorList>
    </citation>
    <scope>NUCLEOTIDE SEQUENCE [LARGE SCALE GENOMIC DNA]</scope>
    <source>
        <strain evidence="3">MBHS1</strain>
    </source>
</reference>
<dbReference type="Pfam" id="PF14340">
    <property type="entry name" value="DUF4395"/>
    <property type="match status" value="1"/>
</dbReference>
<keyword evidence="1" id="KW-0472">Membrane</keyword>
<organism evidence="3 4">
    <name type="scientific">Candidatus Venteria ishoeyi</name>
    <dbReference type="NCBI Taxonomy" id="1899563"/>
    <lineage>
        <taxon>Bacteria</taxon>
        <taxon>Pseudomonadati</taxon>
        <taxon>Pseudomonadota</taxon>
        <taxon>Gammaproteobacteria</taxon>
        <taxon>Thiotrichales</taxon>
        <taxon>Thiotrichaceae</taxon>
        <taxon>Venteria</taxon>
    </lineage>
</organism>
<dbReference type="EMBL" id="FMSV02000185">
    <property type="protein sequence ID" value="SEH05303.1"/>
    <property type="molecule type" value="Genomic_DNA"/>
</dbReference>
<evidence type="ECO:0000259" key="2">
    <source>
        <dbReference type="Pfam" id="PF14340"/>
    </source>
</evidence>
<name>A0A1H6F702_9GAMM</name>
<protein>
    <recommendedName>
        <fullName evidence="2">DUF4395 domain-containing protein</fullName>
    </recommendedName>
</protein>
<keyword evidence="4" id="KW-1185">Reference proteome</keyword>
<dbReference type="AlphaFoldDB" id="A0A1H6F702"/>
<gene>
    <name evidence="3" type="ORF">MBHS_01156</name>
</gene>
<evidence type="ECO:0000256" key="1">
    <source>
        <dbReference type="SAM" id="Phobius"/>
    </source>
</evidence>
<feature type="transmembrane region" description="Helical" evidence="1">
    <location>
        <begin position="20"/>
        <end position="38"/>
    </location>
</feature>
<dbReference type="Proteomes" id="UP000236724">
    <property type="component" value="Unassembled WGS sequence"/>
</dbReference>
<dbReference type="OrthoDB" id="9783675at2"/>
<keyword evidence="1" id="KW-0812">Transmembrane</keyword>
<feature type="domain" description="DUF4395" evidence="2">
    <location>
        <begin position="5"/>
        <end position="80"/>
    </location>
</feature>
<evidence type="ECO:0000313" key="3">
    <source>
        <dbReference type="EMBL" id="SEH05303.1"/>
    </source>
</evidence>
<sequence length="81" mass="9151">MFLFGLVAFINGFILQNFIVIPYISGFLLFNFLIGIFINPRFAPTMFIATWIVSKQTPLYVGAIQKRFAWSLGVGLVAIVF</sequence>